<dbReference type="Pfam" id="PF01471">
    <property type="entry name" value="PG_binding_1"/>
    <property type="match status" value="1"/>
</dbReference>
<dbReference type="SUPFAM" id="SSF47090">
    <property type="entry name" value="PGBD-like"/>
    <property type="match status" value="1"/>
</dbReference>
<evidence type="ECO:0000313" key="4">
    <source>
        <dbReference type="Proteomes" id="UP000229081"/>
    </source>
</evidence>
<organism evidence="3 4">
    <name type="scientific">Sphingomonas psychrotolerans</name>
    <dbReference type="NCBI Taxonomy" id="1327635"/>
    <lineage>
        <taxon>Bacteria</taxon>
        <taxon>Pseudomonadati</taxon>
        <taxon>Pseudomonadota</taxon>
        <taxon>Alphaproteobacteria</taxon>
        <taxon>Sphingomonadales</taxon>
        <taxon>Sphingomonadaceae</taxon>
        <taxon>Sphingomonas</taxon>
    </lineage>
</organism>
<evidence type="ECO:0000259" key="1">
    <source>
        <dbReference type="Pfam" id="PF01471"/>
    </source>
</evidence>
<dbReference type="KEGG" id="sphc:CVN68_13075"/>
<feature type="domain" description="N-acetylmuramidase" evidence="2">
    <location>
        <begin position="26"/>
        <end position="188"/>
    </location>
</feature>
<dbReference type="Pfam" id="PF11860">
    <property type="entry name" value="Muramidase"/>
    <property type="match status" value="1"/>
</dbReference>
<dbReference type="EMBL" id="CP024923">
    <property type="protein sequence ID" value="ATY32793.1"/>
    <property type="molecule type" value="Genomic_DNA"/>
</dbReference>
<dbReference type="AlphaFoldDB" id="A0A2K8MG02"/>
<gene>
    <name evidence="3" type="ORF">CVN68_13075</name>
</gene>
<keyword evidence="4" id="KW-1185">Reference proteome</keyword>
<dbReference type="RefSeq" id="WP_100282600.1">
    <property type="nucleotide sequence ID" value="NZ_CP024923.1"/>
</dbReference>
<dbReference type="Proteomes" id="UP000229081">
    <property type="component" value="Chromosome"/>
</dbReference>
<dbReference type="InterPro" id="IPR036366">
    <property type="entry name" value="PGBDSf"/>
</dbReference>
<dbReference type="InterPro" id="IPR002477">
    <property type="entry name" value="Peptidoglycan-bd-like"/>
</dbReference>
<protein>
    <submittedName>
        <fullName evidence="3">Peptidoglycan-binding protein</fullName>
    </submittedName>
</protein>
<name>A0A2K8MG02_9SPHN</name>
<proteinExistence type="predicted"/>
<sequence>MPEFTGPATPFSQDAIEEAADDIGCDVAAVKAVIDVESRGGFLADTRPKILFERHVFSKRTGGRFDPSNPDISSRTPGGYKGGAAEYDRLGEAIALDRKAALESASWGAFQIMGYHHDSLGMPDVEDFCRAMCNSEDDHLAAFVRFVKLNNLDDELCRRDWAGFARGYNGPAFLKNRYDTKLAAAYTVHAISPPRTDTIQRTLKMGDDGPDVALLQKKLSLVADGDFGPATKAAVIAFQKKRGLGSDGIVGTKTRQALGL</sequence>
<dbReference type="InterPro" id="IPR036365">
    <property type="entry name" value="PGBD-like_sf"/>
</dbReference>
<dbReference type="InterPro" id="IPR024408">
    <property type="entry name" value="Muramidase"/>
</dbReference>
<dbReference type="OrthoDB" id="1523598at2"/>
<evidence type="ECO:0000259" key="2">
    <source>
        <dbReference type="Pfam" id="PF11860"/>
    </source>
</evidence>
<reference evidence="3 4" key="1">
    <citation type="submission" date="2017-11" db="EMBL/GenBank/DDBJ databases">
        <title>Complete genome sequence of Sphingomonas sp. Strain Cra20, a psychrotolerant potential plant growth promoting rhizobacteria.</title>
        <authorList>
            <person name="Luo Y."/>
        </authorList>
    </citation>
    <scope>NUCLEOTIDE SEQUENCE [LARGE SCALE GENOMIC DNA]</scope>
    <source>
        <strain evidence="3 4">Cra20</strain>
    </source>
</reference>
<dbReference type="Gene3D" id="1.10.101.10">
    <property type="entry name" value="PGBD-like superfamily/PGBD"/>
    <property type="match status" value="1"/>
</dbReference>
<evidence type="ECO:0000313" key="3">
    <source>
        <dbReference type="EMBL" id="ATY32793.1"/>
    </source>
</evidence>
<feature type="domain" description="Peptidoglycan binding-like" evidence="1">
    <location>
        <begin position="209"/>
        <end position="258"/>
    </location>
</feature>
<accession>A0A2K8MG02</accession>